<evidence type="ECO:0008006" key="4">
    <source>
        <dbReference type="Google" id="ProtNLM"/>
    </source>
</evidence>
<proteinExistence type="predicted"/>
<keyword evidence="1" id="KW-0812">Transmembrane</keyword>
<dbReference type="RefSeq" id="WP_379796383.1">
    <property type="nucleotide sequence ID" value="NZ_JBHSFY010000003.1"/>
</dbReference>
<protein>
    <recommendedName>
        <fullName evidence="4">DUF3899 domain-containing protein</fullName>
    </recommendedName>
</protein>
<reference evidence="3" key="1">
    <citation type="journal article" date="2019" name="Int. J. Syst. Evol. Microbiol.">
        <title>The Global Catalogue of Microorganisms (GCM) 10K type strain sequencing project: providing services to taxonomists for standard genome sequencing and annotation.</title>
        <authorList>
            <consortium name="The Broad Institute Genomics Platform"/>
            <consortium name="The Broad Institute Genome Sequencing Center for Infectious Disease"/>
            <person name="Wu L."/>
            <person name="Ma J."/>
        </authorList>
    </citation>
    <scope>NUCLEOTIDE SEQUENCE [LARGE SCALE GENOMIC DNA]</scope>
    <source>
        <strain evidence="3">NBRC 103627</strain>
    </source>
</reference>
<feature type="transmembrane region" description="Helical" evidence="1">
    <location>
        <begin position="21"/>
        <end position="45"/>
    </location>
</feature>
<evidence type="ECO:0000256" key="1">
    <source>
        <dbReference type="SAM" id="Phobius"/>
    </source>
</evidence>
<keyword evidence="1" id="KW-0472">Membrane</keyword>
<evidence type="ECO:0000313" key="2">
    <source>
        <dbReference type="EMBL" id="MFC4476827.1"/>
    </source>
</evidence>
<dbReference type="Proteomes" id="UP001596003">
    <property type="component" value="Unassembled WGS sequence"/>
</dbReference>
<organism evidence="2 3">
    <name type="scientific">Flavobacterium chungangensis</name>
    <dbReference type="NCBI Taxonomy" id="2708132"/>
    <lineage>
        <taxon>Bacteria</taxon>
        <taxon>Pseudomonadati</taxon>
        <taxon>Bacteroidota</taxon>
        <taxon>Flavobacteriia</taxon>
        <taxon>Flavobacteriales</taxon>
        <taxon>Flavobacteriaceae</taxon>
        <taxon>Flavobacterium</taxon>
    </lineage>
</organism>
<keyword evidence="3" id="KW-1185">Reference proteome</keyword>
<evidence type="ECO:0000313" key="3">
    <source>
        <dbReference type="Proteomes" id="UP001596003"/>
    </source>
</evidence>
<feature type="transmembrane region" description="Helical" evidence="1">
    <location>
        <begin position="125"/>
        <end position="147"/>
    </location>
</feature>
<comment type="caution">
    <text evidence="2">The sequence shown here is derived from an EMBL/GenBank/DDBJ whole genome shotgun (WGS) entry which is preliminary data.</text>
</comment>
<feature type="transmembrane region" description="Helical" evidence="1">
    <location>
        <begin position="57"/>
        <end position="76"/>
    </location>
</feature>
<keyword evidence="1" id="KW-1133">Transmembrane helix</keyword>
<name>A0ABV8ZDA2_9FLAO</name>
<accession>A0ABV8ZDA2</accession>
<gene>
    <name evidence="2" type="ORF">ACFO3N_07110</name>
</gene>
<sequence length="149" mass="17334">MEDIKERKKLSWDSMFYSIQRIDLLIVAFCGGGIYICLETIKYFVEKQLVVDPLIKVTGGIFLLGIILNFFSQWFGQKCNEQDYLMCDAKLCDKKKLNKCERKALKKEIKKYDLLSEKYSNYTKALNFSSMISMLIALVLLGVFFSITF</sequence>
<dbReference type="EMBL" id="JBHSFY010000003">
    <property type="protein sequence ID" value="MFC4476827.1"/>
    <property type="molecule type" value="Genomic_DNA"/>
</dbReference>